<dbReference type="Proteomes" id="UP000005566">
    <property type="component" value="Unassembled WGS sequence"/>
</dbReference>
<accession>H7FNB1</accession>
<keyword evidence="2" id="KW-1185">Reference proteome</keyword>
<sequence length="37" mass="3839">MSKNNNMGAASSAMLSKKIKALIAELKVFGSLQSPTA</sequence>
<name>H7FNB1_FLAFP</name>
<dbReference type="PATRIC" id="fig|1086011.3.peg.571"/>
<proteinExistence type="predicted"/>
<dbReference type="AlphaFoldDB" id="H7FNB1"/>
<evidence type="ECO:0000313" key="1">
    <source>
        <dbReference type="EMBL" id="EIA09900.1"/>
    </source>
</evidence>
<gene>
    <name evidence="1" type="ORF">HJ01_00582</name>
</gene>
<reference evidence="1 2" key="1">
    <citation type="journal article" date="2014" name="Acta Crystallogr. D">
        <title>Structure-based characterization and antifreeze properties of a hyperactive ice-binding protein from the Antarctic bacterium Flavobacterium frigoris PS1.</title>
        <authorList>
            <person name="Do H."/>
            <person name="Kim S.J."/>
            <person name="Kim H.J."/>
            <person name="Lee J.H."/>
        </authorList>
    </citation>
    <scope>NUCLEOTIDE SEQUENCE [LARGE SCALE GENOMIC DNA]</scope>
    <source>
        <strain evidence="1 2">PS1</strain>
    </source>
</reference>
<dbReference type="EMBL" id="AHKF01000010">
    <property type="protein sequence ID" value="EIA09900.1"/>
    <property type="molecule type" value="Genomic_DNA"/>
</dbReference>
<protein>
    <submittedName>
        <fullName evidence="1">Uncharacterized protein</fullName>
    </submittedName>
</protein>
<evidence type="ECO:0000313" key="2">
    <source>
        <dbReference type="Proteomes" id="UP000005566"/>
    </source>
</evidence>
<organism evidence="1 2">
    <name type="scientific">Flavobacterium frigoris (strain PS1)</name>
    <dbReference type="NCBI Taxonomy" id="1086011"/>
    <lineage>
        <taxon>Bacteria</taxon>
        <taxon>Pseudomonadati</taxon>
        <taxon>Bacteroidota</taxon>
        <taxon>Flavobacteriia</taxon>
        <taxon>Flavobacteriales</taxon>
        <taxon>Flavobacteriaceae</taxon>
        <taxon>Flavobacterium</taxon>
    </lineage>
</organism>
<comment type="caution">
    <text evidence="1">The sequence shown here is derived from an EMBL/GenBank/DDBJ whole genome shotgun (WGS) entry which is preliminary data.</text>
</comment>